<protein>
    <submittedName>
        <fullName evidence="2">Uncharacterized protein</fullName>
    </submittedName>
</protein>
<evidence type="ECO:0000313" key="2">
    <source>
        <dbReference type="EMBL" id="CAD0087134.1"/>
    </source>
</evidence>
<accession>A0A9N8JJ99</accession>
<sequence>MLSRSLSILVLGLIALLSLATPAAAGPDFWQVWNNRNQCAKKDVRVVGAIMKFCAHNFWTGNAYAADGQSQSGVKVGVGASCRYGTFVPKEWCESQMLEVCAYGSARGRGQRKYDSGCQHFWITNG</sequence>
<proteinExistence type="predicted"/>
<dbReference type="EMBL" id="CAIJEN010000005">
    <property type="protein sequence ID" value="CAD0087134.1"/>
    <property type="molecule type" value="Genomic_DNA"/>
</dbReference>
<name>A0A9N8JJ99_9PEZI</name>
<dbReference type="Proteomes" id="UP000716446">
    <property type="component" value="Unassembled WGS sequence"/>
</dbReference>
<reference evidence="2" key="1">
    <citation type="submission" date="2020-06" db="EMBL/GenBank/DDBJ databases">
        <authorList>
            <person name="Onetto C."/>
        </authorList>
    </citation>
    <scope>NUCLEOTIDE SEQUENCE</scope>
</reference>
<dbReference type="AlphaFoldDB" id="A0A9N8JJ99"/>
<comment type="caution">
    <text evidence="2">The sequence shown here is derived from an EMBL/GenBank/DDBJ whole genome shotgun (WGS) entry which is preliminary data.</text>
</comment>
<feature type="chain" id="PRO_5040121023" evidence="1">
    <location>
        <begin position="26"/>
        <end position="126"/>
    </location>
</feature>
<evidence type="ECO:0000256" key="1">
    <source>
        <dbReference type="SAM" id="SignalP"/>
    </source>
</evidence>
<evidence type="ECO:0000313" key="3">
    <source>
        <dbReference type="Proteomes" id="UP000716446"/>
    </source>
</evidence>
<feature type="signal peptide" evidence="1">
    <location>
        <begin position="1"/>
        <end position="25"/>
    </location>
</feature>
<organism evidence="2 3">
    <name type="scientific">Aureobasidium vineae</name>
    <dbReference type="NCBI Taxonomy" id="2773715"/>
    <lineage>
        <taxon>Eukaryota</taxon>
        <taxon>Fungi</taxon>
        <taxon>Dikarya</taxon>
        <taxon>Ascomycota</taxon>
        <taxon>Pezizomycotina</taxon>
        <taxon>Dothideomycetes</taxon>
        <taxon>Dothideomycetidae</taxon>
        <taxon>Dothideales</taxon>
        <taxon>Saccotheciaceae</taxon>
        <taxon>Aureobasidium</taxon>
    </lineage>
</organism>
<keyword evidence="1" id="KW-0732">Signal</keyword>
<keyword evidence="3" id="KW-1185">Reference proteome</keyword>
<gene>
    <name evidence="2" type="ORF">AWRI4619_LOCUS4469</name>
</gene>